<feature type="compositionally biased region" description="Low complexity" evidence="1">
    <location>
        <begin position="163"/>
        <end position="202"/>
    </location>
</feature>
<organism evidence="2 3">
    <name type="scientific">Passalora fulva</name>
    <name type="common">Tomato leaf mold</name>
    <name type="synonym">Cladosporium fulvum</name>
    <dbReference type="NCBI Taxonomy" id="5499"/>
    <lineage>
        <taxon>Eukaryota</taxon>
        <taxon>Fungi</taxon>
        <taxon>Dikarya</taxon>
        <taxon>Ascomycota</taxon>
        <taxon>Pezizomycotina</taxon>
        <taxon>Dothideomycetes</taxon>
        <taxon>Dothideomycetidae</taxon>
        <taxon>Mycosphaerellales</taxon>
        <taxon>Mycosphaerellaceae</taxon>
        <taxon>Fulvia</taxon>
    </lineage>
</organism>
<dbReference type="EMBL" id="CP090163">
    <property type="protein sequence ID" value="UJO11532.1"/>
    <property type="molecule type" value="Genomic_DNA"/>
</dbReference>
<name>A0A9Q8L666_PASFU</name>
<evidence type="ECO:0000313" key="3">
    <source>
        <dbReference type="Proteomes" id="UP000756132"/>
    </source>
</evidence>
<feature type="region of interest" description="Disordered" evidence="1">
    <location>
        <begin position="287"/>
        <end position="352"/>
    </location>
</feature>
<feature type="region of interest" description="Disordered" evidence="1">
    <location>
        <begin position="156"/>
        <end position="217"/>
    </location>
</feature>
<sequence length="875" mass="94524">MSSSDEADLFFDARDEESETLGEWQWPKRTFHEDSQSSPAAGGDQHEQQQQQQQLPSASRSRRADTVSVRRRTSPPQTDVPPTPAIPAKYLKDRRFGRPASAGSQARVPLHAAAAGNVDESNPPPALGSERHPSTSPAAGVAAGVAAEIGTGASLSLAPLQLSSSTTTSTTTTTRAKRNSNSNSNSDSNSNSNSNSSSTANNAHAIPSATPNLKPAVCNSTSHAITEKQRAASIPATRIAQVHVRTLSKLETRAPSRERRKITTMSRIGRSRNGDLFLQVAAENDSDDNVVSDDELGQRLRSSSRASYSGKRRSLPADILVNNASDRRPSTSGHLYSRPSSRLHTTRPSTDLQRHMDQYKSPTNCTTFAFADNASVSAQSNSGRSRRYSVLPDRSPASPSRLRERLQSPELPSYGRRRPSFGTTVAPSRTMESFEEEAPVDESDQKQADSTSNESQPAETVWDELDDLKSRIKSLESNGQAPTSSAAASGDSSERPRTATTAPTTIDSSPKNVRKPQSESKKATPTPPETASTAKTISDIHPPLHTALEKARLLLNASLMRTLDATASDALQLAAITSSAGPQGTNYSAASIINGLTVSDRHVRRKVDNMCRNLTELCLALCEGKHEAPSILASPAPIIETPSQNSPLTRYSSGSMAQRSSSVGRPMSRLEARKSSILGGNSLAYAENISPRGSVGDISSGDQEPVQNPAYLQQPRRISRAPSSVFSNRHRQDDVSGDEDANNFRPPSRAMTDVGAMRSKSRVTDEDRSPATQRRPSLREALASKTNAASFERNRESSRIASAGSGGRRRRFFDVESTPPVPEEEAGPSEYHTPSQPRRRITSLGHYNTDQYSSRKSEAPGRTTSLNQRRHVIVE</sequence>
<feature type="compositionally biased region" description="Polar residues" evidence="1">
    <location>
        <begin position="475"/>
        <end position="491"/>
    </location>
</feature>
<feature type="compositionally biased region" description="Polar residues" evidence="1">
    <location>
        <begin position="421"/>
        <end position="431"/>
    </location>
</feature>
<protein>
    <submittedName>
        <fullName evidence="2">Uncharacterized protein</fullName>
    </submittedName>
</protein>
<dbReference type="OMA" id="TNWIADQ"/>
<keyword evidence="3" id="KW-1185">Reference proteome</keyword>
<feature type="region of interest" description="Disordered" evidence="1">
    <location>
        <begin position="694"/>
        <end position="875"/>
    </location>
</feature>
<dbReference type="OrthoDB" id="5369729at2759"/>
<evidence type="ECO:0000256" key="1">
    <source>
        <dbReference type="SAM" id="MobiDB-lite"/>
    </source>
</evidence>
<feature type="region of interest" description="Disordered" evidence="1">
    <location>
        <begin position="637"/>
        <end position="667"/>
    </location>
</feature>
<proteinExistence type="predicted"/>
<accession>A0A9Q8L666</accession>
<feature type="region of interest" description="Disordered" evidence="1">
    <location>
        <begin position="376"/>
        <end position="461"/>
    </location>
</feature>
<dbReference type="GeneID" id="71981132"/>
<dbReference type="RefSeq" id="XP_047755898.1">
    <property type="nucleotide sequence ID" value="XM_047900402.1"/>
</dbReference>
<reference evidence="2" key="2">
    <citation type="journal article" date="2022" name="Microb. Genom.">
        <title>A chromosome-scale genome assembly of the tomato pathogen Cladosporium fulvum reveals a compartmentalized genome architecture and the presence of a dispensable chromosome.</title>
        <authorList>
            <person name="Zaccaron A.Z."/>
            <person name="Chen L.H."/>
            <person name="Samaras A."/>
            <person name="Stergiopoulos I."/>
        </authorList>
    </citation>
    <scope>NUCLEOTIDE SEQUENCE</scope>
    <source>
        <strain evidence="2">Race5_Kim</strain>
    </source>
</reference>
<feature type="region of interest" description="Disordered" evidence="1">
    <location>
        <begin position="475"/>
        <end position="541"/>
    </location>
</feature>
<feature type="compositionally biased region" description="Polar residues" evidence="1">
    <location>
        <begin position="448"/>
        <end position="458"/>
    </location>
</feature>
<feature type="compositionally biased region" description="Acidic residues" evidence="1">
    <location>
        <begin position="433"/>
        <end position="442"/>
    </location>
</feature>
<feature type="compositionally biased region" description="Acidic residues" evidence="1">
    <location>
        <begin position="1"/>
        <end position="20"/>
    </location>
</feature>
<dbReference type="Proteomes" id="UP000756132">
    <property type="component" value="Chromosome 1"/>
</dbReference>
<feature type="compositionally biased region" description="Polar residues" evidence="1">
    <location>
        <begin position="641"/>
        <end position="663"/>
    </location>
</feature>
<gene>
    <name evidence="2" type="ORF">CLAFUR5_01254</name>
</gene>
<feature type="region of interest" description="Disordered" evidence="1">
    <location>
        <begin position="1"/>
        <end position="142"/>
    </location>
</feature>
<evidence type="ECO:0000313" key="2">
    <source>
        <dbReference type="EMBL" id="UJO11532.1"/>
    </source>
</evidence>
<dbReference type="AlphaFoldDB" id="A0A9Q8L666"/>
<reference evidence="2" key="1">
    <citation type="submission" date="2021-12" db="EMBL/GenBank/DDBJ databases">
        <authorList>
            <person name="Zaccaron A."/>
            <person name="Stergiopoulos I."/>
        </authorList>
    </citation>
    <scope>NUCLEOTIDE SEQUENCE</scope>
    <source>
        <strain evidence="2">Race5_Kim</strain>
    </source>
</reference>
<dbReference type="KEGG" id="ffu:CLAFUR5_01254"/>
<feature type="compositionally biased region" description="Polar residues" evidence="1">
    <location>
        <begin position="330"/>
        <end position="351"/>
    </location>
</feature>